<accession>A0A1T2X1W6</accession>
<evidence type="ECO:0000256" key="1">
    <source>
        <dbReference type="SAM" id="Phobius"/>
    </source>
</evidence>
<feature type="domain" description="Serine aminopeptidase S33" evidence="2">
    <location>
        <begin position="106"/>
        <end position="206"/>
    </location>
</feature>
<dbReference type="EMBL" id="MSZX01000013">
    <property type="protein sequence ID" value="OPA73888.1"/>
    <property type="molecule type" value="Genomic_DNA"/>
</dbReference>
<dbReference type="InterPro" id="IPR052920">
    <property type="entry name" value="DNA-binding_regulatory"/>
</dbReference>
<keyword evidence="1" id="KW-1133">Transmembrane helix</keyword>
<evidence type="ECO:0000313" key="4">
    <source>
        <dbReference type="Proteomes" id="UP000190188"/>
    </source>
</evidence>
<gene>
    <name evidence="3" type="ORF">BVG16_25955</name>
</gene>
<dbReference type="PANTHER" id="PTHR43358:SF4">
    <property type="entry name" value="ALPHA_BETA HYDROLASE FOLD-1 DOMAIN-CONTAINING PROTEIN"/>
    <property type="match status" value="1"/>
</dbReference>
<name>A0A1T2X1W6_9BACL</name>
<dbReference type="Pfam" id="PF12146">
    <property type="entry name" value="Hydrolase_4"/>
    <property type="match status" value="1"/>
</dbReference>
<evidence type="ECO:0000313" key="3">
    <source>
        <dbReference type="EMBL" id="OPA73888.1"/>
    </source>
</evidence>
<keyword evidence="3" id="KW-0378">Hydrolase</keyword>
<dbReference type="InterPro" id="IPR029058">
    <property type="entry name" value="AB_hydrolase_fold"/>
</dbReference>
<dbReference type="PANTHER" id="PTHR43358">
    <property type="entry name" value="ALPHA/BETA-HYDROLASE"/>
    <property type="match status" value="1"/>
</dbReference>
<keyword evidence="1" id="KW-0472">Membrane</keyword>
<dbReference type="STRING" id="1324314.BVG16_25955"/>
<comment type="caution">
    <text evidence="3">The sequence shown here is derived from an EMBL/GenBank/DDBJ whole genome shotgun (WGS) entry which is preliminary data.</text>
</comment>
<reference evidence="3 4" key="1">
    <citation type="submission" date="2017-01" db="EMBL/GenBank/DDBJ databases">
        <title>Genome analysis of Paenibacillus selenitrireducens ES3-24.</title>
        <authorList>
            <person name="Xu D."/>
            <person name="Yao R."/>
            <person name="Zheng S."/>
        </authorList>
    </citation>
    <scope>NUCLEOTIDE SEQUENCE [LARGE SCALE GENOMIC DNA]</scope>
    <source>
        <strain evidence="3 4">ES3-24</strain>
    </source>
</reference>
<dbReference type="OrthoDB" id="9776685at2"/>
<keyword evidence="4" id="KW-1185">Reference proteome</keyword>
<proteinExistence type="predicted"/>
<organism evidence="3 4">
    <name type="scientific">Paenibacillus selenitireducens</name>
    <dbReference type="NCBI Taxonomy" id="1324314"/>
    <lineage>
        <taxon>Bacteria</taxon>
        <taxon>Bacillati</taxon>
        <taxon>Bacillota</taxon>
        <taxon>Bacilli</taxon>
        <taxon>Bacillales</taxon>
        <taxon>Paenibacillaceae</taxon>
        <taxon>Paenibacillus</taxon>
    </lineage>
</organism>
<dbReference type="SUPFAM" id="SSF53474">
    <property type="entry name" value="alpha/beta-Hydrolases"/>
    <property type="match status" value="1"/>
</dbReference>
<evidence type="ECO:0000259" key="2">
    <source>
        <dbReference type="Pfam" id="PF12146"/>
    </source>
</evidence>
<feature type="transmembrane region" description="Helical" evidence="1">
    <location>
        <begin position="7"/>
        <end position="31"/>
    </location>
</feature>
<keyword evidence="1" id="KW-0812">Transmembrane</keyword>
<dbReference type="RefSeq" id="WP_078502117.1">
    <property type="nucleotide sequence ID" value="NZ_MSZX01000013.1"/>
</dbReference>
<dbReference type="InterPro" id="IPR022742">
    <property type="entry name" value="Hydrolase_4"/>
</dbReference>
<protein>
    <submittedName>
        <fullName evidence="3">Alpha/beta hydrolase</fullName>
    </submittedName>
</protein>
<sequence>MRRRTKIISFSILGLIIIVFGGLAFAGNYFYNIALNPHADRAFLQNNLDLGDSEQAAAMDEQAEADAEREADAAWMENTPHKDVSLTSYDGLNLRGYEYLQEKPSNKWVIIVHGYMGWAKQNGFAAKEFRAQGYNVLAVDLRGHGESEGDYIGMGWHDRKDIVDWINGIVRENSDAEIVLYGVSMGGATVMMTSGEDLPANVKAIVEDCGYTSAKDEFSYQLKRIFHLPSFPILNAADVVTQIRAGYSFGEASAVKQVAKSKTPILFIHGDADTFVPYEMVHEVYEAATVEKDLLIIEGAGHGEAHKAGDVYWNKIWDFTNLFMTA</sequence>
<dbReference type="GO" id="GO:0016787">
    <property type="term" value="F:hydrolase activity"/>
    <property type="evidence" value="ECO:0007669"/>
    <property type="project" value="UniProtKB-KW"/>
</dbReference>
<dbReference type="Gene3D" id="3.40.50.1820">
    <property type="entry name" value="alpha/beta hydrolase"/>
    <property type="match status" value="1"/>
</dbReference>
<dbReference type="Proteomes" id="UP000190188">
    <property type="component" value="Unassembled WGS sequence"/>
</dbReference>
<dbReference type="AlphaFoldDB" id="A0A1T2X1W6"/>